<dbReference type="VEuPathDB" id="TriTrypDB:BSAL_19730"/>
<evidence type="ECO:0000313" key="1">
    <source>
        <dbReference type="EMBL" id="CUG89180.1"/>
    </source>
</evidence>
<evidence type="ECO:0000313" key="2">
    <source>
        <dbReference type="Proteomes" id="UP000051952"/>
    </source>
</evidence>
<gene>
    <name evidence="1" type="ORF">BSAL_19730</name>
</gene>
<dbReference type="EMBL" id="CYKH01001711">
    <property type="protein sequence ID" value="CUG89180.1"/>
    <property type="molecule type" value="Genomic_DNA"/>
</dbReference>
<dbReference type="Proteomes" id="UP000051952">
    <property type="component" value="Unassembled WGS sequence"/>
</dbReference>
<dbReference type="AlphaFoldDB" id="A0A0S4JCE0"/>
<name>A0A0S4JCE0_BODSA</name>
<keyword evidence="2" id="KW-1185">Reference proteome</keyword>
<protein>
    <submittedName>
        <fullName evidence="1">Uncharacterized protein</fullName>
    </submittedName>
</protein>
<sequence length="881" mass="97982">MATTNFLFISCPTFFIWISRSNSLNMQRRYGSKFPVMCLGSIHGSNNPLQQHPRGRATGLPTMAPALLRGMSTSAARPEWYTEHRTPNTRPPLRWWRVVDERLHPSVGLVLRSLSLRATGTSPPTPPMMTDAEQIVMNEIRQHETVAAVIVSNSYRAVKSVQFSKDIRTFMVRAVEKGNTSKVGLTVDKVLDVLSLGENWVAFFTFAERNLIFGVAALGEGVLTLPEGIKTLGTVELLKHIKSTTKVKYRIYSAAEGLDTLANNDSAADRYNVLVKFVVDAVQHFVDRNVALYNAHSILSSPLFRGKKVRVARHNDITPIYITALKNDWTFLLGRHVDALERPLEWSGNEGNDSTVFFDLNDPDLWSSNPKEVVLIGGESGSGKTWKMMTNNSRGSHLVVYLRLTSRDYKTVTLNDRILHPSEGELKKSGKPTFSDREKERARGARSAAFLNLVKACVEVTIEAACPELLRMLQGKAGMSSNGGDPFEVRLCFDEMGSAPELIRACCAMGYDNLHEALEWEKWVIIRMFAAGTGVGTVVNPGGSENTFYKLATLAASQPDTNASQSDPNATRMYWKFRLALPFTEDLLALKAIVEELSGKWSDANQRSVVMLQRGSFLKEHKHKILMKEAKEVLVREALFSAVEADTVCRFVLTNARLATLVVARCNALATEIMKNTLCAWPSGIDVRREVLERVAKRFKELNSLSQTTPEEACVILVESLRYAIFDNYTNSNPNFSVETLTTARGVLVDNAIFLTTVGAEYEPVNNLKGPTFIYCSACYRKDLGRFSISPAMVVVLLALMLNAFGEKFNDIGAVFEHAVARFVFFAVQVFQGRHVKELVDFITGHFSVVGKTAQKILDSPSVLYDLPNSGLHTNHIISTK</sequence>
<accession>A0A0S4JCE0</accession>
<proteinExistence type="predicted"/>
<reference evidence="2" key="1">
    <citation type="submission" date="2015-09" db="EMBL/GenBank/DDBJ databases">
        <authorList>
            <consortium name="Pathogen Informatics"/>
        </authorList>
    </citation>
    <scope>NUCLEOTIDE SEQUENCE [LARGE SCALE GENOMIC DNA]</scope>
    <source>
        <strain evidence="2">Lake Konstanz</strain>
    </source>
</reference>
<organism evidence="1 2">
    <name type="scientific">Bodo saltans</name>
    <name type="common">Flagellated protozoan</name>
    <dbReference type="NCBI Taxonomy" id="75058"/>
    <lineage>
        <taxon>Eukaryota</taxon>
        <taxon>Discoba</taxon>
        <taxon>Euglenozoa</taxon>
        <taxon>Kinetoplastea</taxon>
        <taxon>Metakinetoplastina</taxon>
        <taxon>Eubodonida</taxon>
        <taxon>Bodonidae</taxon>
        <taxon>Bodo</taxon>
    </lineage>
</organism>